<organism evidence="2 3">
    <name type="scientific">Hyalella azteca</name>
    <name type="common">Amphipod</name>
    <dbReference type="NCBI Taxonomy" id="294128"/>
    <lineage>
        <taxon>Eukaryota</taxon>
        <taxon>Metazoa</taxon>
        <taxon>Ecdysozoa</taxon>
        <taxon>Arthropoda</taxon>
        <taxon>Crustacea</taxon>
        <taxon>Multicrustacea</taxon>
        <taxon>Malacostraca</taxon>
        <taxon>Eumalacostraca</taxon>
        <taxon>Peracarida</taxon>
        <taxon>Amphipoda</taxon>
        <taxon>Senticaudata</taxon>
        <taxon>Talitrida</taxon>
        <taxon>Talitroidea</taxon>
        <taxon>Hyalellidae</taxon>
        <taxon>Hyalella</taxon>
    </lineage>
</organism>
<keyword evidence="2" id="KW-1185">Reference proteome</keyword>
<dbReference type="Proteomes" id="UP000694843">
    <property type="component" value="Unplaced"/>
</dbReference>
<dbReference type="RefSeq" id="XP_018006850.1">
    <property type="nucleotide sequence ID" value="XM_018151361.2"/>
</dbReference>
<dbReference type="KEGG" id="hazt:108664696"/>
<evidence type="ECO:0000313" key="3">
    <source>
        <dbReference type="RefSeq" id="XP_018006850.1"/>
    </source>
</evidence>
<dbReference type="GeneID" id="108664696"/>
<reference evidence="3" key="1">
    <citation type="submission" date="2025-08" db="UniProtKB">
        <authorList>
            <consortium name="RefSeq"/>
        </authorList>
    </citation>
    <scope>IDENTIFICATION</scope>
    <source>
        <tissue evidence="3">Whole organism</tissue>
    </source>
</reference>
<feature type="compositionally biased region" description="Basic and acidic residues" evidence="1">
    <location>
        <begin position="166"/>
        <end position="178"/>
    </location>
</feature>
<gene>
    <name evidence="3" type="primary">LOC108664696</name>
</gene>
<protein>
    <submittedName>
        <fullName evidence="3">Uncharacterized protein LOC108664696</fullName>
    </submittedName>
</protein>
<evidence type="ECO:0000256" key="1">
    <source>
        <dbReference type="SAM" id="MobiDB-lite"/>
    </source>
</evidence>
<evidence type="ECO:0000313" key="2">
    <source>
        <dbReference type="Proteomes" id="UP000694843"/>
    </source>
</evidence>
<feature type="region of interest" description="Disordered" evidence="1">
    <location>
        <begin position="148"/>
        <end position="208"/>
    </location>
</feature>
<accession>A0A8B7MZZ5</accession>
<feature type="region of interest" description="Disordered" evidence="1">
    <location>
        <begin position="335"/>
        <end position="360"/>
    </location>
</feature>
<proteinExistence type="predicted"/>
<dbReference type="AlphaFoldDB" id="A0A8B7MZZ5"/>
<dbReference type="OrthoDB" id="8192147at2759"/>
<feature type="compositionally biased region" description="Low complexity" evidence="1">
    <location>
        <begin position="155"/>
        <end position="165"/>
    </location>
</feature>
<sequence length="360" mass="39261">MGDQQKAAICGSGPPSSLPKWLIKTHARYDADDVAFTPPSEDGSHFFSLHVAVPDESSHASPLHKSTYDQINEELGYAELPNSSLGGRRLSVGGRVSSPRRTSGLCLSTELLRDSQDQRIENLTSEDQHRYQVKPLLVIPRIFSQDSGKCLPDSQNQNTQNQLLQSHKEQNTENERAPSESSLGSPHAHRSPVVSRGASPSRELKAEDTSYSAGILESVRNLFYNKSSSEIQSRLGISPQNNRKISCPQFSGQVPDEVAREETQYMSTQGLVVERRMPSYNSFFYRPGDAGSQVAKADSNVQASVPQASGGVPVQPSNTAATQLQMAAAEVAAAPSVSAKPRRPKPSQLREMNFWAPTSM</sequence>
<name>A0A8B7MZZ5_HYAAZ</name>